<keyword evidence="7 8" id="KW-0472">Membrane</keyword>
<evidence type="ECO:0000256" key="5">
    <source>
        <dbReference type="ARBA" id="ARBA00022692"/>
    </source>
</evidence>
<reference evidence="9 10" key="1">
    <citation type="submission" date="2014-12" db="EMBL/GenBank/DDBJ databases">
        <title>Draft genome sequences of 10 type strains of Lactococcus.</title>
        <authorList>
            <person name="Sun Z."/>
            <person name="Zhong Z."/>
            <person name="Liu W."/>
            <person name="Zhang W."/>
            <person name="Zhang H."/>
        </authorList>
    </citation>
    <scope>NUCLEOTIDE SEQUENCE [LARGE SCALE GENOMIC DNA]</scope>
    <source>
        <strain evidence="9 10">DSM 21502</strain>
    </source>
</reference>
<dbReference type="AlphaFoldDB" id="A0A2A5SNS3"/>
<feature type="transmembrane region" description="Helical" evidence="8">
    <location>
        <begin position="219"/>
        <end position="238"/>
    </location>
</feature>
<dbReference type="GO" id="GO:0015295">
    <property type="term" value="F:solute:proton symporter activity"/>
    <property type="evidence" value="ECO:0007669"/>
    <property type="project" value="TreeGrafter"/>
</dbReference>
<dbReference type="RefSeq" id="WP_096816699.1">
    <property type="nucleotide sequence ID" value="NZ_JXKC01000024.1"/>
</dbReference>
<gene>
    <name evidence="9" type="ORF">RU92_GL001669</name>
</gene>
<evidence type="ECO:0000256" key="2">
    <source>
        <dbReference type="ARBA" id="ARBA00010100"/>
    </source>
</evidence>
<feature type="transmembrane region" description="Helical" evidence="8">
    <location>
        <begin position="424"/>
        <end position="446"/>
    </location>
</feature>
<dbReference type="EMBL" id="JXKC01000024">
    <property type="protein sequence ID" value="PCS15351.1"/>
    <property type="molecule type" value="Genomic_DNA"/>
</dbReference>
<evidence type="ECO:0000256" key="6">
    <source>
        <dbReference type="ARBA" id="ARBA00022989"/>
    </source>
</evidence>
<dbReference type="PANTHER" id="PTHR30003:SF0">
    <property type="entry name" value="GLYCOLATE PERMEASE GLCA-RELATED"/>
    <property type="match status" value="1"/>
</dbReference>
<comment type="caution">
    <text evidence="9">The sequence shown here is derived from an EMBL/GenBank/DDBJ whole genome shotgun (WGS) entry which is preliminary data.</text>
</comment>
<evidence type="ECO:0000256" key="7">
    <source>
        <dbReference type="ARBA" id="ARBA00023136"/>
    </source>
</evidence>
<keyword evidence="3 8" id="KW-0813">Transport</keyword>
<dbReference type="PANTHER" id="PTHR30003">
    <property type="entry name" value="L-LACTATE PERMEASE"/>
    <property type="match status" value="1"/>
</dbReference>
<evidence type="ECO:0000256" key="3">
    <source>
        <dbReference type="ARBA" id="ARBA00022448"/>
    </source>
</evidence>
<feature type="transmembrane region" description="Helical" evidence="8">
    <location>
        <begin position="347"/>
        <end position="366"/>
    </location>
</feature>
<comment type="subcellular location">
    <subcellularLocation>
        <location evidence="1 8">Cell membrane</location>
        <topology evidence="1 8">Multi-pass membrane protein</topology>
    </subcellularLocation>
</comment>
<feature type="transmembrane region" description="Helical" evidence="8">
    <location>
        <begin position="61"/>
        <end position="77"/>
    </location>
</feature>
<sequence length="536" mass="57927">MILIALLAVLIPLFLLGILNMSARSGMTISAIIVALTGYFFWKIPINVIFASILQGMHKTLPILWILFGALMLLNVLRKTGAIDSINAGFKSLSLDMRIQGILVAYLFGALIEGVSGFGTPAMVTAPLLIALGFTPLSAVVLALVANSTPAAFGAVGTPITVGLSNAAQEQGNHIFSQVSSTITSLDLLGGAFMPTILVLLMTIMLNKNKKNQRDWLEMIPWTLFIGVCYSSFAWLYSRVIGYEFLSIITPLTLLALTIVLLRFNFLLPKSTNQNPWRKLEAKKQEVQLQTLKVENMSLIKAWLPYGIVVLLLLISRTIPVVKTFLNNTINLSWNSILGFKEINSEWAILYSPGLILTIASLIALAVQVKSLKLFTPIAKDVFSTIMRTGLTLVVTLIMVQIFSNSGMNNGNHLSMPSYTAEVLSRYLSGVWIFIAPFIGELGSFITGSTTVSNLTFASIQADIAYDSGLPINAVLAGQVIGAAAGNMICVFNIVAVSGIVGLFGKEGEILRKTIVPALLYASLIAISTSLYLVLT</sequence>
<dbReference type="Pfam" id="PF02652">
    <property type="entry name" value="Lactate_perm"/>
    <property type="match status" value="1"/>
</dbReference>
<protein>
    <recommendedName>
        <fullName evidence="8">L-lactate permease</fullName>
    </recommendedName>
</protein>
<dbReference type="InterPro" id="IPR003804">
    <property type="entry name" value="Lactate_perm"/>
</dbReference>
<organism evidence="9 10">
    <name type="scientific">Lactococcus cremoris subsp. tructae</name>
    <dbReference type="NCBI Taxonomy" id="542833"/>
    <lineage>
        <taxon>Bacteria</taxon>
        <taxon>Bacillati</taxon>
        <taxon>Bacillota</taxon>
        <taxon>Bacilli</taxon>
        <taxon>Lactobacillales</taxon>
        <taxon>Streptococcaceae</taxon>
        <taxon>Lactococcus</taxon>
    </lineage>
</organism>
<name>A0A2A5SNS3_LACLC</name>
<feature type="transmembrane region" description="Helical" evidence="8">
    <location>
        <begin position="386"/>
        <end position="403"/>
    </location>
</feature>
<feature type="transmembrane region" description="Helical" evidence="8">
    <location>
        <begin position="480"/>
        <end position="504"/>
    </location>
</feature>
<evidence type="ECO:0000313" key="10">
    <source>
        <dbReference type="Proteomes" id="UP000218711"/>
    </source>
</evidence>
<dbReference type="GO" id="GO:0005886">
    <property type="term" value="C:plasma membrane"/>
    <property type="evidence" value="ECO:0007669"/>
    <property type="project" value="UniProtKB-SubCell"/>
</dbReference>
<comment type="similarity">
    <text evidence="2 8">Belongs to the lactate permease family.</text>
</comment>
<keyword evidence="4 8" id="KW-1003">Cell membrane</keyword>
<feature type="transmembrane region" description="Helical" evidence="8">
    <location>
        <begin position="303"/>
        <end position="326"/>
    </location>
</feature>
<feature type="transmembrane region" description="Helical" evidence="8">
    <location>
        <begin position="97"/>
        <end position="115"/>
    </location>
</feature>
<evidence type="ECO:0000256" key="4">
    <source>
        <dbReference type="ARBA" id="ARBA00022475"/>
    </source>
</evidence>
<proteinExistence type="inferred from homology"/>
<keyword evidence="5 8" id="KW-0812">Transmembrane</keyword>
<feature type="transmembrane region" description="Helical" evidence="8">
    <location>
        <begin position="516"/>
        <end position="535"/>
    </location>
</feature>
<dbReference type="GO" id="GO:0015129">
    <property type="term" value="F:lactate transmembrane transporter activity"/>
    <property type="evidence" value="ECO:0007669"/>
    <property type="project" value="UniProtKB-UniRule"/>
</dbReference>
<dbReference type="Proteomes" id="UP000218711">
    <property type="component" value="Unassembled WGS sequence"/>
</dbReference>
<feature type="transmembrane region" description="Helical" evidence="8">
    <location>
        <begin position="245"/>
        <end position="268"/>
    </location>
</feature>
<comment type="function">
    <text evidence="8">Uptake of L-lactate across the membrane. Can also transport D-lactate and glycolate.</text>
</comment>
<evidence type="ECO:0000256" key="8">
    <source>
        <dbReference type="RuleBase" id="RU365092"/>
    </source>
</evidence>
<accession>A0A2A5SNS3</accession>
<evidence type="ECO:0000256" key="1">
    <source>
        <dbReference type="ARBA" id="ARBA00004651"/>
    </source>
</evidence>
<feature type="transmembrane region" description="Helical" evidence="8">
    <location>
        <begin position="122"/>
        <end position="145"/>
    </location>
</feature>
<feature type="transmembrane region" description="Helical" evidence="8">
    <location>
        <begin position="188"/>
        <end position="207"/>
    </location>
</feature>
<keyword evidence="6 8" id="KW-1133">Transmembrane helix</keyword>
<evidence type="ECO:0000313" key="9">
    <source>
        <dbReference type="EMBL" id="PCS15351.1"/>
    </source>
</evidence>
<feature type="transmembrane region" description="Helical" evidence="8">
    <location>
        <begin position="31"/>
        <end position="54"/>
    </location>
</feature>